<dbReference type="InterPro" id="IPR050300">
    <property type="entry name" value="GDXG_lipolytic_enzyme"/>
</dbReference>
<organism evidence="3 4">
    <name type="scientific">Halalkalibacter alkalisediminis</name>
    <dbReference type="NCBI Taxonomy" id="935616"/>
    <lineage>
        <taxon>Bacteria</taxon>
        <taxon>Bacillati</taxon>
        <taxon>Bacillota</taxon>
        <taxon>Bacilli</taxon>
        <taxon>Bacillales</taxon>
        <taxon>Bacillaceae</taxon>
        <taxon>Halalkalibacter</taxon>
    </lineage>
</organism>
<dbReference type="InterPro" id="IPR049492">
    <property type="entry name" value="BD-FAE-like_dom"/>
</dbReference>
<accession>A0ABV6NC62</accession>
<dbReference type="GO" id="GO:0016787">
    <property type="term" value="F:hydrolase activity"/>
    <property type="evidence" value="ECO:0007669"/>
    <property type="project" value="UniProtKB-KW"/>
</dbReference>
<name>A0ABV6NC62_9BACI</name>
<dbReference type="EMBL" id="JBHLTR010000004">
    <property type="protein sequence ID" value="MFC0558320.1"/>
    <property type="molecule type" value="Genomic_DNA"/>
</dbReference>
<dbReference type="Gene3D" id="3.40.50.1820">
    <property type="entry name" value="alpha/beta hydrolase"/>
    <property type="match status" value="1"/>
</dbReference>
<dbReference type="Proteomes" id="UP001589833">
    <property type="component" value="Unassembled WGS sequence"/>
</dbReference>
<reference evidence="3 4" key="1">
    <citation type="submission" date="2024-09" db="EMBL/GenBank/DDBJ databases">
        <authorList>
            <person name="Sun Q."/>
            <person name="Mori K."/>
        </authorList>
    </citation>
    <scope>NUCLEOTIDE SEQUENCE [LARGE SCALE GENOMIC DNA]</scope>
    <source>
        <strain evidence="3 4">NCAIM B.02301</strain>
    </source>
</reference>
<dbReference type="SUPFAM" id="SSF53474">
    <property type="entry name" value="alpha/beta-Hydrolases"/>
    <property type="match status" value="1"/>
</dbReference>
<keyword evidence="1 3" id="KW-0378">Hydrolase</keyword>
<comment type="caution">
    <text evidence="3">The sequence shown here is derived from an EMBL/GenBank/DDBJ whole genome shotgun (WGS) entry which is preliminary data.</text>
</comment>
<protein>
    <submittedName>
        <fullName evidence="3">Alpha/beta hydrolase</fullName>
    </submittedName>
</protein>
<evidence type="ECO:0000313" key="4">
    <source>
        <dbReference type="Proteomes" id="UP001589833"/>
    </source>
</evidence>
<evidence type="ECO:0000259" key="2">
    <source>
        <dbReference type="Pfam" id="PF20434"/>
    </source>
</evidence>
<keyword evidence="4" id="KW-1185">Reference proteome</keyword>
<dbReference type="RefSeq" id="WP_273841000.1">
    <property type="nucleotide sequence ID" value="NZ_JAQQWT010000003.1"/>
</dbReference>
<evidence type="ECO:0000313" key="3">
    <source>
        <dbReference type="EMBL" id="MFC0558320.1"/>
    </source>
</evidence>
<dbReference type="PANTHER" id="PTHR48081">
    <property type="entry name" value="AB HYDROLASE SUPERFAMILY PROTEIN C4A8.06C"/>
    <property type="match status" value="1"/>
</dbReference>
<dbReference type="Pfam" id="PF20434">
    <property type="entry name" value="BD-FAE"/>
    <property type="match status" value="1"/>
</dbReference>
<dbReference type="PANTHER" id="PTHR48081:SF6">
    <property type="entry name" value="PEPTIDASE S9 PROLYL OLIGOPEPTIDASE CATALYTIC DOMAIN-CONTAINING PROTEIN"/>
    <property type="match status" value="1"/>
</dbReference>
<sequence length="266" mass="29898">MEIKLWEEQIPYALGEKEEDSPTLIPYLVSSEQQAPAMIICPGGGYVRRASHEGEPIALWLNSIGISAFVLNYRVYPYKHPAPLTDAKRAIRYVRTNARRWKIDETKVGILGFSAGGHVASTAGTLFDLGNKEAEEEIERQSSRPDLMVLCYPVITFGEFKHEGSRNHLIGEDAPRILERALSIETQVTKQTPPTFIWHTSDDASVPVENALLLATALSRNQVSFELHTFESGRHGLGLATEHPEAHTWTKLCQLWLTKHWNNNKS</sequence>
<dbReference type="InterPro" id="IPR029058">
    <property type="entry name" value="AB_hydrolase_fold"/>
</dbReference>
<gene>
    <name evidence="3" type="ORF">ACFFH4_04575</name>
</gene>
<evidence type="ECO:0000256" key="1">
    <source>
        <dbReference type="ARBA" id="ARBA00022801"/>
    </source>
</evidence>
<feature type="domain" description="BD-FAE-like" evidence="2">
    <location>
        <begin position="31"/>
        <end position="218"/>
    </location>
</feature>
<proteinExistence type="predicted"/>